<protein>
    <submittedName>
        <fullName evidence="4">KDEL motif-containing protein 1</fullName>
    </submittedName>
</protein>
<dbReference type="Proteomes" id="UP000085678">
    <property type="component" value="Unplaced"/>
</dbReference>
<dbReference type="GO" id="GO:0046527">
    <property type="term" value="F:glucosyltransferase activity"/>
    <property type="evidence" value="ECO:0007669"/>
    <property type="project" value="TreeGrafter"/>
</dbReference>
<dbReference type="STRING" id="7574.A0A1S3JHD9"/>
<dbReference type="PANTHER" id="PTHR12203">
    <property type="entry name" value="KDEL LYS-ASP-GLU-LEU CONTAINING - RELATED"/>
    <property type="match status" value="1"/>
</dbReference>
<dbReference type="OrthoDB" id="541052at2759"/>
<gene>
    <name evidence="4" type="primary">LOC106172926</name>
</gene>
<reference evidence="4" key="1">
    <citation type="submission" date="2025-08" db="UniProtKB">
        <authorList>
            <consortium name="RefSeq"/>
        </authorList>
    </citation>
    <scope>IDENTIFICATION</scope>
    <source>
        <tissue evidence="4">Gonads</tissue>
    </source>
</reference>
<feature type="domain" description="Glycosyl transferase CAP10" evidence="2">
    <location>
        <begin position="78"/>
        <end position="347"/>
    </location>
</feature>
<evidence type="ECO:0000256" key="1">
    <source>
        <dbReference type="SAM" id="MobiDB-lite"/>
    </source>
</evidence>
<organism evidence="3 4">
    <name type="scientific">Lingula anatina</name>
    <name type="common">Brachiopod</name>
    <name type="synonym">Lingula unguis</name>
    <dbReference type="NCBI Taxonomy" id="7574"/>
    <lineage>
        <taxon>Eukaryota</taxon>
        <taxon>Metazoa</taxon>
        <taxon>Spiralia</taxon>
        <taxon>Lophotrochozoa</taxon>
        <taxon>Brachiopoda</taxon>
        <taxon>Linguliformea</taxon>
        <taxon>Lingulata</taxon>
        <taxon>Lingulida</taxon>
        <taxon>Linguloidea</taxon>
        <taxon>Lingulidae</taxon>
        <taxon>Lingula</taxon>
    </lineage>
</organism>
<dbReference type="SMART" id="SM00672">
    <property type="entry name" value="CAP10"/>
    <property type="match status" value="1"/>
</dbReference>
<dbReference type="RefSeq" id="XP_013409314.1">
    <property type="nucleotide sequence ID" value="XM_013553860.1"/>
</dbReference>
<evidence type="ECO:0000313" key="3">
    <source>
        <dbReference type="Proteomes" id="UP000085678"/>
    </source>
</evidence>
<dbReference type="InterPro" id="IPR051091">
    <property type="entry name" value="O-Glucosyltr/Glycosyltrsf_90"/>
</dbReference>
<dbReference type="AlphaFoldDB" id="A0A1S3JHD9"/>
<feature type="compositionally biased region" description="Basic residues" evidence="1">
    <location>
        <begin position="372"/>
        <end position="386"/>
    </location>
</feature>
<dbReference type="InParanoid" id="A0A1S3JHD9"/>
<accession>A0A1S3JHD9</accession>
<dbReference type="PANTHER" id="PTHR12203:SF122">
    <property type="entry name" value="GLYCOSYL TRANSFERASE CAP10 DOMAIN-CONTAINING PROTEIN"/>
    <property type="match status" value="1"/>
</dbReference>
<dbReference type="GO" id="GO:0012505">
    <property type="term" value="C:endomembrane system"/>
    <property type="evidence" value="ECO:0007669"/>
    <property type="project" value="TreeGrafter"/>
</dbReference>
<feature type="compositionally biased region" description="Basic and acidic residues" evidence="1">
    <location>
        <begin position="356"/>
        <end position="371"/>
    </location>
</feature>
<keyword evidence="3" id="KW-1185">Reference proteome</keyword>
<dbReference type="GeneID" id="106172926"/>
<evidence type="ECO:0000259" key="2">
    <source>
        <dbReference type="SMART" id="SM00672"/>
    </source>
</evidence>
<dbReference type="InterPro" id="IPR006598">
    <property type="entry name" value="CAP10"/>
</dbReference>
<feature type="region of interest" description="Disordered" evidence="1">
    <location>
        <begin position="356"/>
        <end position="386"/>
    </location>
</feature>
<evidence type="ECO:0000313" key="4">
    <source>
        <dbReference type="RefSeq" id="XP_013409314.1"/>
    </source>
</evidence>
<name>A0A1S3JHD9_LINAN</name>
<proteinExistence type="predicted"/>
<sequence>MQCPKSYRQIKQDLSLYKNIDMEKVEKDLVSRFSQRGSFSLCHYVVKNNKIYRKTHGEHVGFKMFMDAMLLSLTRKVKLPDIEFFVNLGDWPLEKRKTSDNPQPVFSWCGSDDTRDIVMPTYDVTESTLETLGRCEQESGTLEMPTYQTSESDLKNTCRVSLDLMSVQGNTGPKWENKTEVALFRGRDSRQERLDLAEMSLKHPDLIDAKLTNMFFFKKDESKHGPLVKHISFFDFFKWKYQLNIDGTVAAYRFPYLLAGGSLVFKQDSPYYEHFYKQLEPYKHYVPFKRDLSDLMEKLIWAKEHDEEAKEIARNGQLFVRDNLMAVDIFCYHVVLFKEYAKLLKSPVEVRDGMELVDQPSDHESKCECGRKTKKAKKAKNKKDEL</sequence>
<dbReference type="Pfam" id="PF05686">
    <property type="entry name" value="Glyco_transf_90"/>
    <property type="match status" value="1"/>
</dbReference>
<dbReference type="KEGG" id="lak:106172926"/>